<evidence type="ECO:0000256" key="1">
    <source>
        <dbReference type="ARBA" id="ARBA00004141"/>
    </source>
</evidence>
<keyword evidence="3 6" id="KW-0812">Transmembrane</keyword>
<dbReference type="InterPro" id="IPR001991">
    <property type="entry name" value="Na-dicarboxylate_symporter"/>
</dbReference>
<evidence type="ECO:0000313" key="8">
    <source>
        <dbReference type="EMBL" id="GFS27662.1"/>
    </source>
</evidence>
<evidence type="ECO:0000256" key="2">
    <source>
        <dbReference type="ARBA" id="ARBA00022448"/>
    </source>
</evidence>
<dbReference type="GO" id="GO:0005886">
    <property type="term" value="C:plasma membrane"/>
    <property type="evidence" value="ECO:0007669"/>
    <property type="project" value="TreeGrafter"/>
</dbReference>
<protein>
    <recommendedName>
        <fullName evidence="6">Amino acid transporter</fullName>
    </recommendedName>
</protein>
<feature type="transmembrane region" description="Helical" evidence="6">
    <location>
        <begin position="153"/>
        <end position="174"/>
    </location>
</feature>
<organism evidence="8 9">
    <name type="scientific">Elysia marginata</name>
    <dbReference type="NCBI Taxonomy" id="1093978"/>
    <lineage>
        <taxon>Eukaryota</taxon>
        <taxon>Metazoa</taxon>
        <taxon>Spiralia</taxon>
        <taxon>Lophotrochozoa</taxon>
        <taxon>Mollusca</taxon>
        <taxon>Gastropoda</taxon>
        <taxon>Heterobranchia</taxon>
        <taxon>Euthyneura</taxon>
        <taxon>Panpulmonata</taxon>
        <taxon>Sacoglossa</taxon>
        <taxon>Placobranchoidea</taxon>
        <taxon>Plakobranchidae</taxon>
        <taxon>Elysia</taxon>
    </lineage>
</organism>
<feature type="transmembrane region" description="Helical" evidence="6">
    <location>
        <begin position="298"/>
        <end position="327"/>
    </location>
</feature>
<dbReference type="PANTHER" id="PTHR11958:SF63">
    <property type="entry name" value="AMINO ACID TRANSPORTER"/>
    <property type="match status" value="1"/>
</dbReference>
<reference evidence="8 9" key="1">
    <citation type="journal article" date="2021" name="Elife">
        <title>Chloroplast acquisition without the gene transfer in kleptoplastic sea slugs, Plakobranchus ocellatus.</title>
        <authorList>
            <person name="Maeda T."/>
            <person name="Takahashi S."/>
            <person name="Yoshida T."/>
            <person name="Shimamura S."/>
            <person name="Takaki Y."/>
            <person name="Nagai Y."/>
            <person name="Toyoda A."/>
            <person name="Suzuki Y."/>
            <person name="Arimoto A."/>
            <person name="Ishii H."/>
            <person name="Satoh N."/>
            <person name="Nishiyama T."/>
            <person name="Hasebe M."/>
            <person name="Maruyama T."/>
            <person name="Minagawa J."/>
            <person name="Obokata J."/>
            <person name="Shigenobu S."/>
        </authorList>
    </citation>
    <scope>NUCLEOTIDE SEQUENCE [LARGE SCALE GENOMIC DNA]</scope>
</reference>
<dbReference type="Pfam" id="PF00375">
    <property type="entry name" value="SDF"/>
    <property type="match status" value="1"/>
</dbReference>
<comment type="similarity">
    <text evidence="6">Belongs to the dicarboxylate/amino acid:cation symporter (DAACS) (TC 2.A.23) family.</text>
</comment>
<accession>A0AAV4JY51</accession>
<keyword evidence="9" id="KW-1185">Reference proteome</keyword>
<dbReference type="PANTHER" id="PTHR11958">
    <property type="entry name" value="SODIUM/DICARBOXYLATE SYMPORTER-RELATED"/>
    <property type="match status" value="1"/>
</dbReference>
<dbReference type="PRINTS" id="PR00173">
    <property type="entry name" value="EDTRNSPORT"/>
</dbReference>
<comment type="caution">
    <text evidence="8">The sequence shown here is derived from an EMBL/GenBank/DDBJ whole genome shotgun (WGS) entry which is preliminary data.</text>
</comment>
<dbReference type="InterPro" id="IPR050746">
    <property type="entry name" value="DAACS"/>
</dbReference>
<evidence type="ECO:0000256" key="4">
    <source>
        <dbReference type="ARBA" id="ARBA00022989"/>
    </source>
</evidence>
<comment type="subcellular location">
    <subcellularLocation>
        <location evidence="1 6">Membrane</location>
        <topology evidence="1 6">Multi-pass membrane protein</topology>
    </subcellularLocation>
</comment>
<keyword evidence="4 6" id="KW-1133">Transmembrane helix</keyword>
<feature type="transmembrane region" description="Helical" evidence="6">
    <location>
        <begin position="227"/>
        <end position="245"/>
    </location>
</feature>
<evidence type="ECO:0000256" key="6">
    <source>
        <dbReference type="RuleBase" id="RU361216"/>
    </source>
</evidence>
<gene>
    <name evidence="8" type="ORF">ElyMa_005291700</name>
</gene>
<proteinExistence type="inferred from homology"/>
<feature type="transmembrane region" description="Helical" evidence="6">
    <location>
        <begin position="266"/>
        <end position="286"/>
    </location>
</feature>
<dbReference type="Gene3D" id="1.10.3860.10">
    <property type="entry name" value="Sodium:dicarboxylate symporter"/>
    <property type="match status" value="1"/>
</dbReference>
<name>A0AAV4JY51_9GAST</name>
<evidence type="ECO:0000313" key="9">
    <source>
        <dbReference type="Proteomes" id="UP000762676"/>
    </source>
</evidence>
<evidence type="ECO:0000256" key="7">
    <source>
        <dbReference type="SAM" id="MobiDB-lite"/>
    </source>
</evidence>
<dbReference type="AlphaFoldDB" id="A0AAV4JY51"/>
<dbReference type="GO" id="GO:0015175">
    <property type="term" value="F:neutral L-amino acid transmembrane transporter activity"/>
    <property type="evidence" value="ECO:0007669"/>
    <property type="project" value="TreeGrafter"/>
</dbReference>
<evidence type="ECO:0000256" key="5">
    <source>
        <dbReference type="ARBA" id="ARBA00023136"/>
    </source>
</evidence>
<feature type="transmembrane region" description="Helical" evidence="6">
    <location>
        <begin position="113"/>
        <end position="133"/>
    </location>
</feature>
<keyword evidence="6" id="KW-0769">Symport</keyword>
<dbReference type="SUPFAM" id="SSF118215">
    <property type="entry name" value="Proton glutamate symport protein"/>
    <property type="match status" value="1"/>
</dbReference>
<feature type="compositionally biased region" description="Polar residues" evidence="7">
    <location>
        <begin position="386"/>
        <end position="397"/>
    </location>
</feature>
<evidence type="ECO:0000256" key="3">
    <source>
        <dbReference type="ARBA" id="ARBA00022692"/>
    </source>
</evidence>
<dbReference type="GO" id="GO:0005313">
    <property type="term" value="F:L-glutamate transmembrane transporter activity"/>
    <property type="evidence" value="ECO:0007669"/>
    <property type="project" value="TreeGrafter"/>
</dbReference>
<sequence>MNGNFLGANTLSSSSGEKFGTKLETQDIFLDLLRNIFPDNVIDATISQTMTEYTEEEGKAVNESSKASVSTIFKKSLTVTEYTEEEEDKAVNESSNASVSTIFKKSLVQSRGINILGLITICAAVGAAANTSLPQDSAFLSFFRQGQQIVMKIMTWLTWTTPVGVASLIAKSIAGVSSLGSIFLSLGRLVLCVVIGLTFHQVVTLPLIYILLYKKNPFSFLVRCGKAFFVSFAATATSVALPHMLEACRQNHVSSKVSRFVIPMSVTLHADASALYIASAALFVAHTSGEESLSVGDYFVVGTLSSVLSMTIPGVPSASIVTVVVILTSINQPLHGIALLFTVEWLLDRLRSGVNATSHVMCAAYTDVICNGRTRPKEESEETDNEASTRPWTTSVPTEGGASSEPTPNNKGILEMEAMEGENYTQKSLESEDHYF</sequence>
<keyword evidence="2 6" id="KW-0813">Transport</keyword>
<dbReference type="Proteomes" id="UP000762676">
    <property type="component" value="Unassembled WGS sequence"/>
</dbReference>
<dbReference type="EMBL" id="BMAT01010548">
    <property type="protein sequence ID" value="GFS27662.1"/>
    <property type="molecule type" value="Genomic_DNA"/>
</dbReference>
<feature type="region of interest" description="Disordered" evidence="7">
    <location>
        <begin position="375"/>
        <end position="436"/>
    </location>
</feature>
<dbReference type="GO" id="GO:0015501">
    <property type="term" value="F:glutamate:sodium symporter activity"/>
    <property type="evidence" value="ECO:0007669"/>
    <property type="project" value="TreeGrafter"/>
</dbReference>
<keyword evidence="5 6" id="KW-0472">Membrane</keyword>
<dbReference type="InterPro" id="IPR036458">
    <property type="entry name" value="Na:dicarbo_symporter_sf"/>
</dbReference>
<feature type="transmembrane region" description="Helical" evidence="6">
    <location>
        <begin position="186"/>
        <end position="212"/>
    </location>
</feature>